<dbReference type="AlphaFoldDB" id="G7I615"/>
<name>G7I615_MEDTR</name>
<keyword evidence="3" id="KW-1185">Reference proteome</keyword>
<protein>
    <submittedName>
        <fullName evidence="1 2">Uncharacterized protein</fullName>
    </submittedName>
</protein>
<sequence>MAPHILAVMKGTYMVVYRQNLANILHNSVIMQSLLRIRKKKYKFSSSGDILHISEKLQGGICKTSC</sequence>
<reference evidence="1 3" key="1">
    <citation type="journal article" date="2011" name="Nature">
        <title>The Medicago genome provides insight into the evolution of rhizobial symbioses.</title>
        <authorList>
            <person name="Young N.D."/>
            <person name="Debelle F."/>
            <person name="Oldroyd G.E."/>
            <person name="Geurts R."/>
            <person name="Cannon S.B."/>
            <person name="Udvardi M.K."/>
            <person name="Benedito V.A."/>
            <person name="Mayer K.F."/>
            <person name="Gouzy J."/>
            <person name="Schoof H."/>
            <person name="Van de Peer Y."/>
            <person name="Proost S."/>
            <person name="Cook D.R."/>
            <person name="Meyers B.C."/>
            <person name="Spannagl M."/>
            <person name="Cheung F."/>
            <person name="De Mita S."/>
            <person name="Krishnakumar V."/>
            <person name="Gundlach H."/>
            <person name="Zhou S."/>
            <person name="Mudge J."/>
            <person name="Bharti A.K."/>
            <person name="Murray J.D."/>
            <person name="Naoumkina M.A."/>
            <person name="Rosen B."/>
            <person name="Silverstein K.A."/>
            <person name="Tang H."/>
            <person name="Rombauts S."/>
            <person name="Zhao P.X."/>
            <person name="Zhou P."/>
            <person name="Barbe V."/>
            <person name="Bardou P."/>
            <person name="Bechner M."/>
            <person name="Bellec A."/>
            <person name="Berger A."/>
            <person name="Berges H."/>
            <person name="Bidwell S."/>
            <person name="Bisseling T."/>
            <person name="Choisne N."/>
            <person name="Couloux A."/>
            <person name="Denny R."/>
            <person name="Deshpande S."/>
            <person name="Dai X."/>
            <person name="Doyle J.J."/>
            <person name="Dudez A.M."/>
            <person name="Farmer A.D."/>
            <person name="Fouteau S."/>
            <person name="Franken C."/>
            <person name="Gibelin C."/>
            <person name="Gish J."/>
            <person name="Goldstein S."/>
            <person name="Gonzalez A.J."/>
            <person name="Green P.J."/>
            <person name="Hallab A."/>
            <person name="Hartog M."/>
            <person name="Hua A."/>
            <person name="Humphray S.J."/>
            <person name="Jeong D.H."/>
            <person name="Jing Y."/>
            <person name="Jocker A."/>
            <person name="Kenton S.M."/>
            <person name="Kim D.J."/>
            <person name="Klee K."/>
            <person name="Lai H."/>
            <person name="Lang C."/>
            <person name="Lin S."/>
            <person name="Macmil S.L."/>
            <person name="Magdelenat G."/>
            <person name="Matthews L."/>
            <person name="McCorrison J."/>
            <person name="Monaghan E.L."/>
            <person name="Mun J.H."/>
            <person name="Najar F.Z."/>
            <person name="Nicholson C."/>
            <person name="Noirot C."/>
            <person name="O'Bleness M."/>
            <person name="Paule C.R."/>
            <person name="Poulain J."/>
            <person name="Prion F."/>
            <person name="Qin B."/>
            <person name="Qu C."/>
            <person name="Retzel E.F."/>
            <person name="Riddle C."/>
            <person name="Sallet E."/>
            <person name="Samain S."/>
            <person name="Samson N."/>
            <person name="Sanders I."/>
            <person name="Saurat O."/>
            <person name="Scarpelli C."/>
            <person name="Schiex T."/>
            <person name="Segurens B."/>
            <person name="Severin A.J."/>
            <person name="Sherrier D.J."/>
            <person name="Shi R."/>
            <person name="Sims S."/>
            <person name="Singer S.R."/>
            <person name="Sinharoy S."/>
            <person name="Sterck L."/>
            <person name="Viollet A."/>
            <person name="Wang B.B."/>
            <person name="Wang K."/>
            <person name="Wang M."/>
            <person name="Wang X."/>
            <person name="Warfsmann J."/>
            <person name="Weissenbach J."/>
            <person name="White D.D."/>
            <person name="White J.D."/>
            <person name="Wiley G.B."/>
            <person name="Wincker P."/>
            <person name="Xing Y."/>
            <person name="Yang L."/>
            <person name="Yao Z."/>
            <person name="Ying F."/>
            <person name="Zhai J."/>
            <person name="Zhou L."/>
            <person name="Zuber A."/>
            <person name="Denarie J."/>
            <person name="Dixon R.A."/>
            <person name="May G.D."/>
            <person name="Schwartz D.C."/>
            <person name="Rogers J."/>
            <person name="Quetier F."/>
            <person name="Town C.D."/>
            <person name="Roe B.A."/>
        </authorList>
    </citation>
    <scope>NUCLEOTIDE SEQUENCE [LARGE SCALE GENOMIC DNA]</scope>
    <source>
        <strain evidence="1">A17</strain>
        <strain evidence="2 3">cv. Jemalong A17</strain>
    </source>
</reference>
<dbReference type="EMBL" id="CM001217">
    <property type="protein sequence ID" value="AES60362.1"/>
    <property type="molecule type" value="Genomic_DNA"/>
</dbReference>
<accession>G7I615</accession>
<dbReference type="Proteomes" id="UP000002051">
    <property type="component" value="Unassembled WGS sequence"/>
</dbReference>
<evidence type="ECO:0000313" key="1">
    <source>
        <dbReference type="EMBL" id="AES60362.1"/>
    </source>
</evidence>
<dbReference type="EnsemblPlants" id="AES60362">
    <property type="protein sequence ID" value="AES60362"/>
    <property type="gene ID" value="MTR_1g044490"/>
</dbReference>
<evidence type="ECO:0000313" key="2">
    <source>
        <dbReference type="EnsemblPlants" id="AES60362"/>
    </source>
</evidence>
<dbReference type="HOGENOM" id="CLU_2834915_0_0_1"/>
<reference evidence="2" key="3">
    <citation type="submission" date="2015-04" db="UniProtKB">
        <authorList>
            <consortium name="EnsemblPlants"/>
        </authorList>
    </citation>
    <scope>IDENTIFICATION</scope>
    <source>
        <strain evidence="2">cv. Jemalong A17</strain>
    </source>
</reference>
<reference evidence="1 3" key="2">
    <citation type="journal article" date="2014" name="BMC Genomics">
        <title>An improved genome release (version Mt4.0) for the model legume Medicago truncatula.</title>
        <authorList>
            <person name="Tang H."/>
            <person name="Krishnakumar V."/>
            <person name="Bidwell S."/>
            <person name="Rosen B."/>
            <person name="Chan A."/>
            <person name="Zhou S."/>
            <person name="Gentzbittel L."/>
            <person name="Childs K.L."/>
            <person name="Yandell M."/>
            <person name="Gundlach H."/>
            <person name="Mayer K.F."/>
            <person name="Schwartz D.C."/>
            <person name="Town C.D."/>
        </authorList>
    </citation>
    <scope>GENOME REANNOTATION</scope>
    <source>
        <strain evidence="2 3">cv. Jemalong A17</strain>
    </source>
</reference>
<proteinExistence type="predicted"/>
<organism evidence="1 3">
    <name type="scientific">Medicago truncatula</name>
    <name type="common">Barrel medic</name>
    <name type="synonym">Medicago tribuloides</name>
    <dbReference type="NCBI Taxonomy" id="3880"/>
    <lineage>
        <taxon>Eukaryota</taxon>
        <taxon>Viridiplantae</taxon>
        <taxon>Streptophyta</taxon>
        <taxon>Embryophyta</taxon>
        <taxon>Tracheophyta</taxon>
        <taxon>Spermatophyta</taxon>
        <taxon>Magnoliopsida</taxon>
        <taxon>eudicotyledons</taxon>
        <taxon>Gunneridae</taxon>
        <taxon>Pentapetalae</taxon>
        <taxon>rosids</taxon>
        <taxon>fabids</taxon>
        <taxon>Fabales</taxon>
        <taxon>Fabaceae</taxon>
        <taxon>Papilionoideae</taxon>
        <taxon>50 kb inversion clade</taxon>
        <taxon>NPAAA clade</taxon>
        <taxon>Hologalegina</taxon>
        <taxon>IRL clade</taxon>
        <taxon>Trifolieae</taxon>
        <taxon>Medicago</taxon>
    </lineage>
</organism>
<dbReference type="PaxDb" id="3880-AES60362"/>
<gene>
    <name evidence="1" type="ordered locus">MTR_1g044490</name>
</gene>
<evidence type="ECO:0000313" key="3">
    <source>
        <dbReference type="Proteomes" id="UP000002051"/>
    </source>
</evidence>